<dbReference type="GO" id="GO:0016787">
    <property type="term" value="F:hydrolase activity"/>
    <property type="evidence" value="ECO:0007669"/>
    <property type="project" value="UniProtKB-KW"/>
</dbReference>
<dbReference type="InterPro" id="IPR014001">
    <property type="entry name" value="Helicase_ATP-bd"/>
</dbReference>
<feature type="compositionally biased region" description="Low complexity" evidence="8">
    <location>
        <begin position="1503"/>
        <end position="1513"/>
    </location>
</feature>
<evidence type="ECO:0000256" key="8">
    <source>
        <dbReference type="SAM" id="MobiDB-lite"/>
    </source>
</evidence>
<dbReference type="Gene3D" id="3.40.50.300">
    <property type="entry name" value="P-loop containing nucleotide triphosphate hydrolases"/>
    <property type="match status" value="2"/>
</dbReference>
<name>A0A2A9M820_BESBE</name>
<proteinExistence type="predicted"/>
<dbReference type="PANTHER" id="PTHR47964">
    <property type="entry name" value="ATP-DEPENDENT DNA HELICASE HOMOLOG RECG, CHLOROPLASTIC"/>
    <property type="match status" value="1"/>
</dbReference>
<dbReference type="PROSITE" id="PS51192">
    <property type="entry name" value="HELICASE_ATP_BIND_1"/>
    <property type="match status" value="1"/>
</dbReference>
<keyword evidence="7" id="KW-0234">DNA repair</keyword>
<dbReference type="GO" id="GO:0003678">
    <property type="term" value="F:DNA helicase activity"/>
    <property type="evidence" value="ECO:0007669"/>
    <property type="project" value="TreeGrafter"/>
</dbReference>
<evidence type="ECO:0000313" key="12">
    <source>
        <dbReference type="Proteomes" id="UP000224006"/>
    </source>
</evidence>
<feature type="compositionally biased region" description="Basic and acidic residues" evidence="8">
    <location>
        <begin position="1177"/>
        <end position="1197"/>
    </location>
</feature>
<evidence type="ECO:0000256" key="5">
    <source>
        <dbReference type="ARBA" id="ARBA00022840"/>
    </source>
</evidence>
<gene>
    <name evidence="11" type="ORF">BESB_023150</name>
</gene>
<dbReference type="Pfam" id="PF00271">
    <property type="entry name" value="Helicase_C"/>
    <property type="match status" value="1"/>
</dbReference>
<feature type="compositionally biased region" description="Low complexity" evidence="8">
    <location>
        <begin position="238"/>
        <end position="250"/>
    </location>
</feature>
<feature type="domain" description="Helicase C-terminal" evidence="10">
    <location>
        <begin position="1192"/>
        <end position="1349"/>
    </location>
</feature>
<evidence type="ECO:0000259" key="10">
    <source>
        <dbReference type="PROSITE" id="PS51194"/>
    </source>
</evidence>
<feature type="compositionally biased region" description="Basic and acidic residues" evidence="8">
    <location>
        <begin position="157"/>
        <end position="171"/>
    </location>
</feature>
<feature type="domain" description="Helicase ATP-binding" evidence="9">
    <location>
        <begin position="767"/>
        <end position="1046"/>
    </location>
</feature>
<feature type="compositionally biased region" description="Basic and acidic residues" evidence="8">
    <location>
        <begin position="1516"/>
        <end position="1528"/>
    </location>
</feature>
<feature type="region of interest" description="Disordered" evidence="8">
    <location>
        <begin position="903"/>
        <end position="948"/>
    </location>
</feature>
<evidence type="ECO:0000256" key="2">
    <source>
        <dbReference type="ARBA" id="ARBA00022763"/>
    </source>
</evidence>
<dbReference type="PROSITE" id="PS51194">
    <property type="entry name" value="HELICASE_CTER"/>
    <property type="match status" value="1"/>
</dbReference>
<dbReference type="InterPro" id="IPR001650">
    <property type="entry name" value="Helicase_C-like"/>
</dbReference>
<feature type="region of interest" description="Disordered" evidence="8">
    <location>
        <begin position="1052"/>
        <end position="1096"/>
    </location>
</feature>
<dbReference type="SMART" id="SM00487">
    <property type="entry name" value="DEXDc"/>
    <property type="match status" value="1"/>
</dbReference>
<feature type="compositionally biased region" description="Polar residues" evidence="8">
    <location>
        <begin position="906"/>
        <end position="915"/>
    </location>
</feature>
<dbReference type="GO" id="GO:0003677">
    <property type="term" value="F:DNA binding"/>
    <property type="evidence" value="ECO:0007669"/>
    <property type="project" value="UniProtKB-KW"/>
</dbReference>
<reference evidence="11 12" key="1">
    <citation type="submission" date="2017-09" db="EMBL/GenBank/DDBJ databases">
        <title>Genome sequencing of Besnoitia besnoiti strain Bb-Ger1.</title>
        <authorList>
            <person name="Schares G."/>
            <person name="Venepally P."/>
            <person name="Lorenzi H.A."/>
        </authorList>
    </citation>
    <scope>NUCLEOTIDE SEQUENCE [LARGE SCALE GENOMIC DNA]</scope>
    <source>
        <strain evidence="11 12">Bb-Ger1</strain>
    </source>
</reference>
<dbReference type="STRING" id="94643.A0A2A9M820"/>
<dbReference type="OrthoDB" id="447535at2759"/>
<feature type="compositionally biased region" description="Basic and acidic residues" evidence="8">
    <location>
        <begin position="222"/>
        <end position="233"/>
    </location>
</feature>
<dbReference type="InterPro" id="IPR047112">
    <property type="entry name" value="RecG/Mfd"/>
</dbReference>
<sequence length="1594" mass="172847">MLNGLPWHWHTARVPIWLPCRTSAVGGRSRVPLSPVGALLSVLFSPTFSLVITAHAGPARRGDLRGISEIRSKALEELANLRSCFDLLLFLPCQYVALQTPAALPPEPSRTCDAGASESRTPEWTKSYAGPLAHRLAADGVDVHGAVEAETEPGAPRGREAPGARSVLPREEGAVDLMAGDNRAAWIHMSDAQPHKGRTADSSSKFQFSFVRAVPRQPSTEKASDTHPVKESRVGGVSSTPVAAASSSNAEPNTPSLRGGVAGVEREAASATEAPLGVDQRQKRKTQQHTALGEGTGGLEGGEQSATQEGSDAAGNGQVDVCNEKTPRKTPRGVMSLEDQQRELRRKLEIALARHLAAQEETEDAPRARFTERGRGQARRPKRAKDAVEEDAQNIVGRAREVAIVGCIEKIGHCRVRAATRGGRPMMISSATIRDVSPSPSGGHPKDAAGGGKDAARIHVTWFDKFVQVVKLKRRHVVCLIGKLVRGKTGRMKMHNPKFQFLAPSEDVFFASAAKDSVSPPDAGPDAEQESTGLLPPADDQTEDERATRSHSVTASMQTGCVSLQPHGCPAGTQNGSREAAVLSPSAEDAGRHSVQTAEAGTEPVHQRTDGVLKGTRSVTEEAPAHNETPSASPPVQKLMPIYPSVAGVPAKIIRAGIDTILRANRLAELVPEYLRRKRGLWTLDRIMRALHYPESSEDIQRAKRDLFYSTMLWLQLAKKMRTREVESQFRGYASRGGEDVLRAFYSSLTFPLTPSQMQAIEEIRGDMASDRPMRRLLQGDVGSGKTVVAAAALLLSAASGHQAALLAPTAALARQHQLSLEKFLGPLGFRVNLLVSDSPDKDATIRLINTGNAEITVGTHALLQNYVLFPRLGLLVVDEQHKFGVNQRWKLLVRRATGEPVAEDLSSSASSQGQKHPRVGSEGTKDECPKPRSSAADPGTVENGAGVRKTMPHGAALASEDVQGARKEAHVSKQGCGENADASADSSKEPKRLQARDCPPEAAGRTETGEGVEGGRIADVLLMTATPIPRTQVLLKYGDLKLSKLLASELRPWQSQHRPSEPEKERGRNLPNRDGEEKPDMLQTTPGSQTEYRRPQVETYLIDKRREAEVGEMMRIIRDEISKKRQVFWVCPLVDGVGVSKRKGMSEKGRRKGTPTPNPCGEATPESLALEFEAHQRGRTNEGELEGTNKDGERRGTCATKRGTQKEHNSKESAAVQRFEELARLLPDVRVRLLHGRMKPEEKEEALSDLREGRVDLLVATTVVEVGIDIPNASVIVIDGAERFGLTQLHQLRGRVGRDARCPSFCFVLIDPLNKNLDEKAMHRFAAMAATTDGFQLAETDAQLRGAGTLFGRQQHGQSDLWIVSGLKRKEHARILETATKDAEEIIGLLEDQTQNSRCSASLEGSAENDPAANRNWFAHSNKAETRDDPRVRNSFVDRAIYGGQLAGEPVLIELGTKTASFDGQLDQRSGMSFIQNVGVTCGYDGPPIDKPKEKQGTKGTSLQSSSVADSSACEEGKAGSPAKEKQTQTASGRNKTCKNVYIGSLDRCSAEGSETRNLKLSLTQEDIKAARELAEEVRVLIPPSKVDWLFRV</sequence>
<evidence type="ECO:0000259" key="9">
    <source>
        <dbReference type="PROSITE" id="PS51192"/>
    </source>
</evidence>
<evidence type="ECO:0000256" key="7">
    <source>
        <dbReference type="ARBA" id="ARBA00023204"/>
    </source>
</evidence>
<dbReference type="VEuPathDB" id="ToxoDB:BESB_023150"/>
<keyword evidence="4 11" id="KW-0347">Helicase</keyword>
<dbReference type="SUPFAM" id="SSF52540">
    <property type="entry name" value="P-loop containing nucleoside triphosphate hydrolases"/>
    <property type="match status" value="2"/>
</dbReference>
<dbReference type="SMART" id="SM00490">
    <property type="entry name" value="HELICc"/>
    <property type="match status" value="1"/>
</dbReference>
<keyword evidence="3" id="KW-0378">Hydrolase</keyword>
<dbReference type="InterPro" id="IPR027417">
    <property type="entry name" value="P-loop_NTPase"/>
</dbReference>
<feature type="region of interest" description="Disordered" evidence="8">
    <location>
        <begin position="515"/>
        <end position="606"/>
    </location>
</feature>
<evidence type="ECO:0000256" key="4">
    <source>
        <dbReference type="ARBA" id="ARBA00022806"/>
    </source>
</evidence>
<feature type="region of interest" description="Disordered" evidence="8">
    <location>
        <begin position="149"/>
        <end position="171"/>
    </location>
</feature>
<protein>
    <submittedName>
        <fullName evidence="11">DEAD/DEAH box helicase domain-containing protein</fullName>
    </submittedName>
</protein>
<dbReference type="InterPro" id="IPR011545">
    <property type="entry name" value="DEAD/DEAH_box_helicase_dom"/>
</dbReference>
<dbReference type="GO" id="GO:0005524">
    <property type="term" value="F:ATP binding"/>
    <property type="evidence" value="ECO:0007669"/>
    <property type="project" value="UniProtKB-KW"/>
</dbReference>
<dbReference type="RefSeq" id="XP_029215832.1">
    <property type="nucleotide sequence ID" value="XM_029361017.1"/>
</dbReference>
<dbReference type="Pfam" id="PF00270">
    <property type="entry name" value="DEAD"/>
    <property type="match status" value="1"/>
</dbReference>
<feature type="compositionally biased region" description="Polar residues" evidence="8">
    <location>
        <begin position="550"/>
        <end position="562"/>
    </location>
</feature>
<feature type="region of interest" description="Disordered" evidence="8">
    <location>
        <begin position="1143"/>
        <end position="1165"/>
    </location>
</feature>
<keyword evidence="12" id="KW-1185">Reference proteome</keyword>
<dbReference type="GO" id="GO:0006281">
    <property type="term" value="P:DNA repair"/>
    <property type="evidence" value="ECO:0007669"/>
    <property type="project" value="UniProtKB-KW"/>
</dbReference>
<evidence type="ECO:0000256" key="6">
    <source>
        <dbReference type="ARBA" id="ARBA00023125"/>
    </source>
</evidence>
<evidence type="ECO:0000256" key="1">
    <source>
        <dbReference type="ARBA" id="ARBA00022741"/>
    </source>
</evidence>
<organism evidence="11 12">
    <name type="scientific">Besnoitia besnoiti</name>
    <name type="common">Apicomplexan protozoan</name>
    <dbReference type="NCBI Taxonomy" id="94643"/>
    <lineage>
        <taxon>Eukaryota</taxon>
        <taxon>Sar</taxon>
        <taxon>Alveolata</taxon>
        <taxon>Apicomplexa</taxon>
        <taxon>Conoidasida</taxon>
        <taxon>Coccidia</taxon>
        <taxon>Eucoccidiorida</taxon>
        <taxon>Eimeriorina</taxon>
        <taxon>Sarcocystidae</taxon>
        <taxon>Besnoitia</taxon>
    </lineage>
</organism>
<feature type="region of interest" description="Disordered" evidence="8">
    <location>
        <begin position="213"/>
        <end position="334"/>
    </location>
</feature>
<feature type="region of interest" description="Disordered" evidence="8">
    <location>
        <begin position="359"/>
        <end position="386"/>
    </location>
</feature>
<feature type="region of interest" description="Disordered" evidence="8">
    <location>
        <begin position="961"/>
        <end position="1012"/>
    </location>
</feature>
<feature type="compositionally biased region" description="Basic and acidic residues" evidence="8">
    <location>
        <begin position="364"/>
        <end position="375"/>
    </location>
</feature>
<dbReference type="GeneID" id="40307375"/>
<keyword evidence="6" id="KW-0238">DNA-binding</keyword>
<evidence type="ECO:0000313" key="11">
    <source>
        <dbReference type="EMBL" id="PFH31823.1"/>
    </source>
</evidence>
<keyword evidence="2" id="KW-0227">DNA damage</keyword>
<feature type="compositionally biased region" description="Basic and acidic residues" evidence="8">
    <location>
        <begin position="1489"/>
        <end position="1498"/>
    </location>
</feature>
<feature type="compositionally biased region" description="Basic and acidic residues" evidence="8">
    <location>
        <begin position="987"/>
        <end position="1000"/>
    </location>
</feature>
<feature type="compositionally biased region" description="Basic and acidic residues" evidence="8">
    <location>
        <begin position="1059"/>
        <end position="1081"/>
    </location>
</feature>
<dbReference type="PANTHER" id="PTHR47964:SF1">
    <property type="entry name" value="ATP-DEPENDENT DNA HELICASE HOMOLOG RECG, CHLOROPLASTIC"/>
    <property type="match status" value="1"/>
</dbReference>
<dbReference type="EMBL" id="NWUJ01000013">
    <property type="protein sequence ID" value="PFH31823.1"/>
    <property type="molecule type" value="Genomic_DNA"/>
</dbReference>
<feature type="region of interest" description="Disordered" evidence="8">
    <location>
        <begin position="1177"/>
        <end position="1215"/>
    </location>
</feature>
<keyword evidence="5" id="KW-0067">ATP-binding</keyword>
<keyword evidence="1" id="KW-0547">Nucleotide-binding</keyword>
<evidence type="ECO:0000256" key="3">
    <source>
        <dbReference type="ARBA" id="ARBA00022801"/>
    </source>
</evidence>
<accession>A0A2A9M820</accession>
<feature type="region of interest" description="Disordered" evidence="8">
    <location>
        <begin position="433"/>
        <end position="452"/>
    </location>
</feature>
<comment type="caution">
    <text evidence="11">The sequence shown here is derived from an EMBL/GenBank/DDBJ whole genome shotgun (WGS) entry which is preliminary data.</text>
</comment>
<feature type="region of interest" description="Disordered" evidence="8">
    <location>
        <begin position="1486"/>
        <end position="1535"/>
    </location>
</feature>
<dbReference type="Proteomes" id="UP000224006">
    <property type="component" value="Chromosome XII"/>
</dbReference>
<dbReference type="KEGG" id="bbes:BESB_023150"/>